<evidence type="ECO:0000313" key="3">
    <source>
        <dbReference type="EMBL" id="CUA70438.1"/>
    </source>
</evidence>
<evidence type="ECO:0000259" key="2">
    <source>
        <dbReference type="PROSITE" id="PS51752"/>
    </source>
</evidence>
<reference evidence="3 4" key="1">
    <citation type="submission" date="2015-07" db="EMBL/GenBank/DDBJ databases">
        <authorList>
            <person name="Noorani M."/>
        </authorList>
    </citation>
    <scope>NUCLEOTIDE SEQUENCE [LARGE SCALE GENOMIC DNA]</scope>
    <source>
        <strain evidence="3">BBA 69670</strain>
    </source>
</reference>
<dbReference type="Gene3D" id="2.100.10.30">
    <property type="entry name" value="Jacalin-like lectin domain"/>
    <property type="match status" value="2"/>
</dbReference>
<feature type="compositionally biased region" description="Polar residues" evidence="1">
    <location>
        <begin position="18"/>
        <end position="36"/>
    </location>
</feature>
<feature type="domain" description="Jacalin-type lectin" evidence="2">
    <location>
        <begin position="278"/>
        <end position="420"/>
    </location>
</feature>
<sequence length="589" mass="64826">MNRTQATNIGDSSDDHGNNTTFPPETASDPKNNQMRNGPLYGFRVNNMDEPQASTQQVALYVDGAAPIIQATNNSLTEVITTHSKRESNYVHHGWSVGAIATVCPWTSSRIYATNRYSPSGTWVTRRTFVQRLRVRVLPQDLAPVQEFEATIKEALSQSTKFEKFRAVHHALDRWGDVVPLEIEFGSSLSLTDLDTLFAQLSATGSYNSLTRLSTIKTANIVRKGASGNTGWDDGAWTTIDVPATEWEPIRVTAVAPTLSLLSDEIQARLANLHNERMAYVPPLTIEPINWPFKMHDGTNNASRTISKIDIRSGDVIVSLSITYLDGVVSHGGGNRGGIEQTFTLTEGEHIVEVLTSADNEWLRAIQFITNKGRCSAIYGKLKGTPVVSRSEGGVLTGFSIIAKQQAHWDYGITGVHGIWRHDLIPVAPKETDVYSDYIGAGNEYGKGFNDRALIGNSSSIYITCVEVRAHGDIHSIEFTYTDAKDPKNRKFKAPRHGGSHGPYYRFDLEKGEHIVSVTGKYSEHWLTQLCFGTNLGRTSDVYGHGAGQPFSTRPPLGEDGKSMRLQYVIGRCEAGLNGVIFVWTPGLP</sequence>
<feature type="region of interest" description="Disordered" evidence="1">
    <location>
        <begin position="1"/>
        <end position="39"/>
    </location>
</feature>
<feature type="domain" description="Jacalin-type lectin" evidence="2">
    <location>
        <begin position="433"/>
        <end position="586"/>
    </location>
</feature>
<proteinExistence type="predicted"/>
<dbReference type="SUPFAM" id="SSF51101">
    <property type="entry name" value="Mannose-binding lectins"/>
    <property type="match status" value="2"/>
</dbReference>
<dbReference type="PANTHER" id="PTHR46506">
    <property type="entry name" value="OS05G0143600 PROTEIN"/>
    <property type="match status" value="1"/>
</dbReference>
<dbReference type="InterPro" id="IPR054586">
    <property type="entry name" value="MACPF_1_fungal"/>
</dbReference>
<dbReference type="InterPro" id="IPR036404">
    <property type="entry name" value="Jacalin-like_lectin_dom_sf"/>
</dbReference>
<dbReference type="Pfam" id="PF22693">
    <property type="entry name" value="MACPF_1"/>
    <property type="match status" value="1"/>
</dbReference>
<keyword evidence="4" id="KW-1185">Reference proteome</keyword>
<dbReference type="Proteomes" id="UP000044841">
    <property type="component" value="Unassembled WGS sequence"/>
</dbReference>
<evidence type="ECO:0000313" key="4">
    <source>
        <dbReference type="Proteomes" id="UP000044841"/>
    </source>
</evidence>
<evidence type="ECO:0000256" key="1">
    <source>
        <dbReference type="SAM" id="MobiDB-lite"/>
    </source>
</evidence>
<organism evidence="3 4">
    <name type="scientific">Rhizoctonia solani</name>
    <dbReference type="NCBI Taxonomy" id="456999"/>
    <lineage>
        <taxon>Eukaryota</taxon>
        <taxon>Fungi</taxon>
        <taxon>Dikarya</taxon>
        <taxon>Basidiomycota</taxon>
        <taxon>Agaricomycotina</taxon>
        <taxon>Agaricomycetes</taxon>
        <taxon>Cantharellales</taxon>
        <taxon>Ceratobasidiaceae</taxon>
        <taxon>Rhizoctonia</taxon>
    </lineage>
</organism>
<feature type="compositionally biased region" description="Polar residues" evidence="1">
    <location>
        <begin position="1"/>
        <end position="11"/>
    </location>
</feature>
<dbReference type="AlphaFoldDB" id="A0A0K6FWA6"/>
<protein>
    <recommendedName>
        <fullName evidence="2">Jacalin-type lectin domain-containing protein</fullName>
    </recommendedName>
</protein>
<dbReference type="Pfam" id="PF01419">
    <property type="entry name" value="Jacalin"/>
    <property type="match status" value="2"/>
</dbReference>
<dbReference type="PROSITE" id="PS51752">
    <property type="entry name" value="JACALIN_LECTIN"/>
    <property type="match status" value="2"/>
</dbReference>
<dbReference type="InterPro" id="IPR001229">
    <property type="entry name" value="Jacalin-like_lectin_dom"/>
</dbReference>
<accession>A0A0K6FWA6</accession>
<dbReference type="EMBL" id="CYGV01001113">
    <property type="protein sequence ID" value="CUA70438.1"/>
    <property type="molecule type" value="Genomic_DNA"/>
</dbReference>
<name>A0A0K6FWA6_9AGAM</name>
<dbReference type="SMART" id="SM00915">
    <property type="entry name" value="Jacalin"/>
    <property type="match status" value="2"/>
</dbReference>
<gene>
    <name evidence="3" type="ORF">RSOLAG22IIIB_04176</name>
</gene>